<dbReference type="KEGG" id="dak:DaAHT2_0892"/>
<dbReference type="PANTHER" id="PTHR45745">
    <property type="entry name" value="PHOSPHOMANNOMUTASE 45A"/>
    <property type="match status" value="1"/>
</dbReference>
<dbReference type="STRING" id="589865.DaAHT2_0892"/>
<keyword evidence="5 7" id="KW-0460">Magnesium</keyword>
<gene>
    <name evidence="12" type="ordered locus">DaAHT2_0892</name>
</gene>
<organism evidence="12 13">
    <name type="scientific">Desulfurivibrio alkaliphilus (strain DSM 19089 / UNIQEM U267 / AHT2)</name>
    <dbReference type="NCBI Taxonomy" id="589865"/>
    <lineage>
        <taxon>Bacteria</taxon>
        <taxon>Pseudomonadati</taxon>
        <taxon>Thermodesulfobacteriota</taxon>
        <taxon>Desulfobulbia</taxon>
        <taxon>Desulfobulbales</taxon>
        <taxon>Desulfobulbaceae</taxon>
        <taxon>Desulfurivibrio</taxon>
    </lineage>
</organism>
<dbReference type="HOGENOM" id="CLU_016950_7_1_7"/>
<dbReference type="Pfam" id="PF02878">
    <property type="entry name" value="PGM_PMM_I"/>
    <property type="match status" value="1"/>
</dbReference>
<evidence type="ECO:0000256" key="6">
    <source>
        <dbReference type="ARBA" id="ARBA00023235"/>
    </source>
</evidence>
<evidence type="ECO:0000259" key="11">
    <source>
        <dbReference type="Pfam" id="PF02880"/>
    </source>
</evidence>
<dbReference type="Gene3D" id="3.30.310.50">
    <property type="entry name" value="Alpha-D-phosphohexomutase, C-terminal domain"/>
    <property type="match status" value="1"/>
</dbReference>
<evidence type="ECO:0000313" key="12">
    <source>
        <dbReference type="EMBL" id="ADH85596.1"/>
    </source>
</evidence>
<accession>D6Z221</accession>
<keyword evidence="6" id="KW-0413">Isomerase</keyword>
<feature type="domain" description="Alpha-D-phosphohexomutase alpha/beta/alpha" evidence="9">
    <location>
        <begin position="77"/>
        <end position="224"/>
    </location>
</feature>
<dbReference type="GO" id="GO:0008973">
    <property type="term" value="F:phosphopentomutase activity"/>
    <property type="evidence" value="ECO:0007669"/>
    <property type="project" value="TreeGrafter"/>
</dbReference>
<dbReference type="InterPro" id="IPR016055">
    <property type="entry name" value="A-D-PHexomutase_a/b/a-I/II/III"/>
</dbReference>
<evidence type="ECO:0000256" key="4">
    <source>
        <dbReference type="ARBA" id="ARBA00022723"/>
    </source>
</evidence>
<comment type="similarity">
    <text evidence="2 7">Belongs to the phosphohexose mutase family.</text>
</comment>
<dbReference type="Pfam" id="PF00408">
    <property type="entry name" value="PGM_PMM_IV"/>
    <property type="match status" value="1"/>
</dbReference>
<evidence type="ECO:0000259" key="8">
    <source>
        <dbReference type="Pfam" id="PF00408"/>
    </source>
</evidence>
<evidence type="ECO:0000256" key="7">
    <source>
        <dbReference type="RuleBase" id="RU004326"/>
    </source>
</evidence>
<dbReference type="Gene3D" id="3.40.120.10">
    <property type="entry name" value="Alpha-D-Glucose-1,6-Bisphosphate, subunit A, domain 3"/>
    <property type="match status" value="3"/>
</dbReference>
<evidence type="ECO:0000256" key="2">
    <source>
        <dbReference type="ARBA" id="ARBA00010231"/>
    </source>
</evidence>
<dbReference type="SUPFAM" id="SSF55957">
    <property type="entry name" value="Phosphoglucomutase, C-terminal domain"/>
    <property type="match status" value="1"/>
</dbReference>
<dbReference type="InterPro" id="IPR005845">
    <property type="entry name" value="A-D-PHexomutase_a/b/a-II"/>
</dbReference>
<reference evidence="13" key="1">
    <citation type="submission" date="2010-02" db="EMBL/GenBank/DDBJ databases">
        <title>Complete sequence of Desulfurivibrio alkaliphilus AHT2.</title>
        <authorList>
            <consortium name="US DOE Joint Genome Institute"/>
            <person name="Pitluck S."/>
            <person name="Chertkov O."/>
            <person name="Detter J.C."/>
            <person name="Han C."/>
            <person name="Tapia R."/>
            <person name="Larimer F."/>
            <person name="Land M."/>
            <person name="Hauser L."/>
            <person name="Kyrpides N."/>
            <person name="Mikhailova N."/>
            <person name="Sorokin D.Y."/>
            <person name="Muyzer G."/>
            <person name="Woyke T."/>
        </authorList>
    </citation>
    <scope>NUCLEOTIDE SEQUENCE [LARGE SCALE GENOMIC DNA]</scope>
    <source>
        <strain evidence="13">DSM 19089 / UNIQEM U267 / AHT2</strain>
    </source>
</reference>
<evidence type="ECO:0000256" key="3">
    <source>
        <dbReference type="ARBA" id="ARBA00022553"/>
    </source>
</evidence>
<protein>
    <submittedName>
        <fullName evidence="12">Phosphoglucomutase/phosphomannomutase alpha/beta/alpha domain I</fullName>
    </submittedName>
</protein>
<dbReference type="AlphaFoldDB" id="D6Z221"/>
<dbReference type="EMBL" id="CP001940">
    <property type="protein sequence ID" value="ADH85596.1"/>
    <property type="molecule type" value="Genomic_DNA"/>
</dbReference>
<dbReference type="InterPro" id="IPR005844">
    <property type="entry name" value="A-D-PHexomutase_a/b/a-I"/>
</dbReference>
<dbReference type="PROSITE" id="PS00710">
    <property type="entry name" value="PGM_PMM"/>
    <property type="match status" value="1"/>
</dbReference>
<feature type="domain" description="Alpha-D-phosphohexomutase alpha/beta/alpha" evidence="10">
    <location>
        <begin position="274"/>
        <end position="358"/>
    </location>
</feature>
<dbReference type="SUPFAM" id="SSF53738">
    <property type="entry name" value="Phosphoglucomutase, first 3 domains"/>
    <property type="match status" value="3"/>
</dbReference>
<evidence type="ECO:0000256" key="1">
    <source>
        <dbReference type="ARBA" id="ARBA00001946"/>
    </source>
</evidence>
<dbReference type="Pfam" id="PF02880">
    <property type="entry name" value="PGM_PMM_III"/>
    <property type="match status" value="1"/>
</dbReference>
<dbReference type="Proteomes" id="UP000001508">
    <property type="component" value="Chromosome"/>
</dbReference>
<evidence type="ECO:0000259" key="10">
    <source>
        <dbReference type="Pfam" id="PF02879"/>
    </source>
</evidence>
<comment type="cofactor">
    <cofactor evidence="1">
        <name>Mg(2+)</name>
        <dbReference type="ChEBI" id="CHEBI:18420"/>
    </cofactor>
</comment>
<dbReference type="InParanoid" id="D6Z221"/>
<dbReference type="GO" id="GO:0000287">
    <property type="term" value="F:magnesium ion binding"/>
    <property type="evidence" value="ECO:0007669"/>
    <property type="project" value="InterPro"/>
</dbReference>
<dbReference type="Pfam" id="PF02879">
    <property type="entry name" value="PGM_PMM_II"/>
    <property type="match status" value="1"/>
</dbReference>
<dbReference type="InterPro" id="IPR036900">
    <property type="entry name" value="A-D-PHexomutase_C_sf"/>
</dbReference>
<dbReference type="FunCoup" id="D6Z221">
    <property type="interactions" value="398"/>
</dbReference>
<dbReference type="InterPro" id="IPR016066">
    <property type="entry name" value="A-D-PHexomutase_CS"/>
</dbReference>
<keyword evidence="4 7" id="KW-0479">Metal-binding</keyword>
<dbReference type="InterPro" id="IPR005846">
    <property type="entry name" value="A-D-PHexomutase_a/b/a-III"/>
</dbReference>
<evidence type="ECO:0000259" key="9">
    <source>
        <dbReference type="Pfam" id="PF02878"/>
    </source>
</evidence>
<dbReference type="InterPro" id="IPR005843">
    <property type="entry name" value="A-D-PHexomutase_C"/>
</dbReference>
<dbReference type="RefSeq" id="WP_013163126.1">
    <property type="nucleotide sequence ID" value="NC_014216.1"/>
</dbReference>
<dbReference type="OrthoDB" id="9806956at2"/>
<feature type="domain" description="Alpha-D-phosphohexomutase alpha/beta/alpha" evidence="11">
    <location>
        <begin position="366"/>
        <end position="467"/>
    </location>
</feature>
<proteinExistence type="inferred from homology"/>
<dbReference type="GO" id="GO:0005975">
    <property type="term" value="P:carbohydrate metabolic process"/>
    <property type="evidence" value="ECO:0007669"/>
    <property type="project" value="InterPro"/>
</dbReference>
<name>D6Z221_DESAT</name>
<dbReference type="PANTHER" id="PTHR45745:SF1">
    <property type="entry name" value="PHOSPHOGLUCOMUTASE 2B-RELATED"/>
    <property type="match status" value="1"/>
</dbReference>
<dbReference type="eggNOG" id="COG1109">
    <property type="taxonomic scope" value="Bacteria"/>
</dbReference>
<sequence>MDMDNTSLPEKICQTHIVPGNHAASDYFAALRELLNHRRQETTATQMSRWQEAIDGIYRLLDDEIRNNRRPPVKPVSFGTSGWRGTLGKEVNVQSVRQVTQAIINIYHQAAAEPELAGALGVRDLDEARRRGVVLGHDNRFGGPVMAQAAAALLSGQGFNVHFAGETTTGVISAAVVVTGAAFSINLTPSHNPLEYGGFKYNAADAGPAAAIITNRITKEAARIIESGAAPKAEPAPELIAPLDTLTCWQQLVRDNRRRHGLDYDAILAELARRDDYILAVDCVHGASRVHLNTLLAGIPTARLLRFRDQEDPTFNGIAPEPSSENLAFIHQALQERPEPLKLGAIIDPDGDRIRFTDGTHEFDMNMFGAMSYHYLHEHKGKKGPVAKTVASSNFANSIAAGLGEEVFEPPVGFKEFKPVIGKALVLFEESDGISVIGHTPEKDAYIGMLLALEMMLHRPGGLYPYLEEIRARFGEFFPGRGGVAVSKQGAALQEALAGLEHYHPGESLPVGGHPRTIKELITIDGYKMIFEDQSWLMIRPSGTEPKVRFYVEARTEADKSQLLATARSLLQKIGLLEQ</sequence>
<keyword evidence="13" id="KW-1185">Reference proteome</keyword>
<evidence type="ECO:0000313" key="13">
    <source>
        <dbReference type="Proteomes" id="UP000001508"/>
    </source>
</evidence>
<feature type="domain" description="Alpha-D-phosphohexomutase C-terminal" evidence="8">
    <location>
        <begin position="516"/>
        <end position="563"/>
    </location>
</feature>
<dbReference type="InterPro" id="IPR005841">
    <property type="entry name" value="Alpha-D-phosphohexomutase_SF"/>
</dbReference>
<evidence type="ECO:0000256" key="5">
    <source>
        <dbReference type="ARBA" id="ARBA00022842"/>
    </source>
</evidence>
<dbReference type="GO" id="GO:0006166">
    <property type="term" value="P:purine ribonucleoside salvage"/>
    <property type="evidence" value="ECO:0007669"/>
    <property type="project" value="TreeGrafter"/>
</dbReference>
<keyword evidence="3" id="KW-0597">Phosphoprotein</keyword>
<dbReference type="PRINTS" id="PR00509">
    <property type="entry name" value="PGMPMM"/>
</dbReference>